<dbReference type="SFLD" id="SFLDS00003">
    <property type="entry name" value="Haloacid_Dehalogenase"/>
    <property type="match status" value="1"/>
</dbReference>
<dbReference type="PRINTS" id="PR00413">
    <property type="entry name" value="HADHALOGNASE"/>
</dbReference>
<proteinExistence type="predicted"/>
<dbReference type="EMBL" id="CP046313">
    <property type="protein sequence ID" value="QGS07002.1"/>
    <property type="molecule type" value="Genomic_DNA"/>
</dbReference>
<accession>A0ABX6FI22</accession>
<dbReference type="InterPro" id="IPR011951">
    <property type="entry name" value="HAD-SF_hydro_IA_YjjG/PynA"/>
</dbReference>
<dbReference type="NCBIfam" id="TIGR02254">
    <property type="entry name" value="YjjG_YfnB"/>
    <property type="match status" value="1"/>
</dbReference>
<dbReference type="InterPro" id="IPR023214">
    <property type="entry name" value="HAD_sf"/>
</dbReference>
<dbReference type="InterPro" id="IPR041492">
    <property type="entry name" value="HAD_2"/>
</dbReference>
<dbReference type="InterPro" id="IPR023198">
    <property type="entry name" value="PGP-like_dom2"/>
</dbReference>
<evidence type="ECO:0000313" key="2">
    <source>
        <dbReference type="Proteomes" id="UP000427636"/>
    </source>
</evidence>
<dbReference type="Proteomes" id="UP000427636">
    <property type="component" value="Chromosome"/>
</dbReference>
<dbReference type="NCBIfam" id="TIGR01549">
    <property type="entry name" value="HAD-SF-IA-v1"/>
    <property type="match status" value="1"/>
</dbReference>
<protein>
    <submittedName>
        <fullName evidence="1">Noncanonical pyrimidine nucleotidase, YjjG family</fullName>
    </submittedName>
</protein>
<dbReference type="GeneID" id="84801877"/>
<keyword evidence="2" id="KW-1185">Reference proteome</keyword>
<evidence type="ECO:0000313" key="1">
    <source>
        <dbReference type="EMBL" id="QGS07002.1"/>
    </source>
</evidence>
<reference evidence="1 2" key="1">
    <citation type="submission" date="2019-11" db="EMBL/GenBank/DDBJ databases">
        <title>FDA dAtabase for Regulatory Grade micrObial Sequences (FDA-ARGOS): Supporting development and validation of Infectious Disease Dx tests.</title>
        <authorList>
            <person name="Turner S."/>
            <person name="Byrd R."/>
            <person name="Tallon L."/>
            <person name="Sadzewicz L."/>
            <person name="Vavikolanu K."/>
            <person name="Mehta A."/>
            <person name="Aluvathingal J."/>
            <person name="Nadendla S."/>
            <person name="Myers T."/>
            <person name="Yan Y."/>
            <person name="Sichtig H."/>
        </authorList>
    </citation>
    <scope>NUCLEOTIDE SEQUENCE [LARGE SCALE GENOMIC DNA]</scope>
    <source>
        <strain evidence="1 2">FDAARGOS_742</strain>
    </source>
</reference>
<dbReference type="InterPro" id="IPR036412">
    <property type="entry name" value="HAD-like_sf"/>
</dbReference>
<dbReference type="Pfam" id="PF13419">
    <property type="entry name" value="HAD_2"/>
    <property type="match status" value="1"/>
</dbReference>
<dbReference type="SFLD" id="SFLDG01135">
    <property type="entry name" value="C1.5.6:_HAD__Beta-PGM__Phospha"/>
    <property type="match status" value="1"/>
</dbReference>
<name>A0ABX6FI22_9BACL</name>
<dbReference type="RefSeq" id="WP_006364426.1">
    <property type="nucleotide sequence ID" value="NZ_CP046313.1"/>
</dbReference>
<dbReference type="PANTHER" id="PTHR47478:SF1">
    <property type="entry name" value="PYRIMIDINE 5'-NUCLEOTIDASE YJJG"/>
    <property type="match status" value="1"/>
</dbReference>
<sequence length="227" mass="26496">MILDKYKYILFDLDDTLLDFEKAEHIAFNKLLEDSDIQFNEELFNKYKEINRGLWRRFELGEMSNKEVTKLRFEQFFNLLGKKVDGREYDVSFRSYLAMGNQLFDGVVELLDKLSKTHVMCIASNGVGVTQHTRLKNNDLNKYFEHIFISEEVGYQKPDVEFFNFIFQKLGDIDKKEVIIVGDNLMSDILGGIHSGIDTCWINPKNSPVNNEVKPTYIVKKVTDLLK</sequence>
<dbReference type="Gene3D" id="1.10.150.240">
    <property type="entry name" value="Putative phosphatase, domain 2"/>
    <property type="match status" value="1"/>
</dbReference>
<dbReference type="PANTHER" id="PTHR47478">
    <property type="match status" value="1"/>
</dbReference>
<dbReference type="InterPro" id="IPR052550">
    <property type="entry name" value="Pyrimidine_5'-ntase_YjjG"/>
</dbReference>
<dbReference type="SFLD" id="SFLDG01129">
    <property type="entry name" value="C1.5:_HAD__Beta-PGM__Phosphata"/>
    <property type="match status" value="1"/>
</dbReference>
<dbReference type="SUPFAM" id="SSF56784">
    <property type="entry name" value="HAD-like"/>
    <property type="match status" value="1"/>
</dbReference>
<dbReference type="InterPro" id="IPR006439">
    <property type="entry name" value="HAD-SF_hydro_IA"/>
</dbReference>
<organism evidence="1 2">
    <name type="scientific">Gemella sanguinis</name>
    <dbReference type="NCBI Taxonomy" id="84135"/>
    <lineage>
        <taxon>Bacteria</taxon>
        <taxon>Bacillati</taxon>
        <taxon>Bacillota</taxon>
        <taxon>Bacilli</taxon>
        <taxon>Bacillales</taxon>
        <taxon>Gemellaceae</taxon>
        <taxon>Gemella</taxon>
    </lineage>
</organism>
<gene>
    <name evidence="1" type="ORF">FOC50_01225</name>
</gene>
<dbReference type="Gene3D" id="3.40.50.1000">
    <property type="entry name" value="HAD superfamily/HAD-like"/>
    <property type="match status" value="1"/>
</dbReference>
<dbReference type="NCBIfam" id="NF006976">
    <property type="entry name" value="PRK09449.1"/>
    <property type="match status" value="1"/>
</dbReference>